<evidence type="ECO:0000313" key="17">
    <source>
        <dbReference type="Proteomes" id="UP000246740"/>
    </source>
</evidence>
<name>A0A317XT61_9BASI</name>
<evidence type="ECO:0000259" key="14">
    <source>
        <dbReference type="Pfam" id="PF00133"/>
    </source>
</evidence>
<dbReference type="InterPro" id="IPR013155">
    <property type="entry name" value="M/V/L/I-tRNA-synth_anticd-bd"/>
</dbReference>
<feature type="region of interest" description="Disordered" evidence="13">
    <location>
        <begin position="51"/>
        <end position="85"/>
    </location>
</feature>
<dbReference type="CDD" id="cd07960">
    <property type="entry name" value="Anticodon_Ia_Ile_BEm"/>
    <property type="match status" value="1"/>
</dbReference>
<dbReference type="InterPro" id="IPR014729">
    <property type="entry name" value="Rossmann-like_a/b/a_fold"/>
</dbReference>
<dbReference type="Gene3D" id="1.10.730.20">
    <property type="match status" value="1"/>
</dbReference>
<dbReference type="InterPro" id="IPR002301">
    <property type="entry name" value="Ile-tRNA-ligase"/>
</dbReference>
<dbReference type="GO" id="GO:0000049">
    <property type="term" value="F:tRNA binding"/>
    <property type="evidence" value="ECO:0007669"/>
    <property type="project" value="InterPro"/>
</dbReference>
<dbReference type="GO" id="GO:0004822">
    <property type="term" value="F:isoleucine-tRNA ligase activity"/>
    <property type="evidence" value="ECO:0007669"/>
    <property type="project" value="UniProtKB-EC"/>
</dbReference>
<evidence type="ECO:0000256" key="10">
    <source>
        <dbReference type="ARBA" id="ARBA00048359"/>
    </source>
</evidence>
<dbReference type="InterPro" id="IPR023585">
    <property type="entry name" value="Ile-tRNA-ligase_type1"/>
</dbReference>
<dbReference type="EMBL" id="KZ819190">
    <property type="protein sequence ID" value="PWZ01292.1"/>
    <property type="molecule type" value="Genomic_DNA"/>
</dbReference>
<keyword evidence="6 12" id="KW-0067">ATP-binding</keyword>
<reference evidence="16 17" key="1">
    <citation type="journal article" date="2018" name="Mol. Biol. Evol.">
        <title>Broad Genomic Sampling Reveals a Smut Pathogenic Ancestry of the Fungal Clade Ustilaginomycotina.</title>
        <authorList>
            <person name="Kijpornyongpan T."/>
            <person name="Mondo S.J."/>
            <person name="Barry K."/>
            <person name="Sandor L."/>
            <person name="Lee J."/>
            <person name="Lipzen A."/>
            <person name="Pangilinan J."/>
            <person name="LaButti K."/>
            <person name="Hainaut M."/>
            <person name="Henrissat B."/>
            <person name="Grigoriev I.V."/>
            <person name="Spatafora J.W."/>
            <person name="Aime M.C."/>
        </authorList>
    </citation>
    <scope>NUCLEOTIDE SEQUENCE [LARGE SCALE GENOMIC DNA]</scope>
    <source>
        <strain evidence="16 17">MCA 3645</strain>
    </source>
</reference>
<evidence type="ECO:0000256" key="5">
    <source>
        <dbReference type="ARBA" id="ARBA00022741"/>
    </source>
</evidence>
<dbReference type="STRING" id="1882483.A0A317XT61"/>
<dbReference type="GO" id="GO:0032543">
    <property type="term" value="P:mitochondrial translation"/>
    <property type="evidence" value="ECO:0007669"/>
    <property type="project" value="TreeGrafter"/>
</dbReference>
<organism evidence="16 17">
    <name type="scientific">Testicularia cyperi</name>
    <dbReference type="NCBI Taxonomy" id="1882483"/>
    <lineage>
        <taxon>Eukaryota</taxon>
        <taxon>Fungi</taxon>
        <taxon>Dikarya</taxon>
        <taxon>Basidiomycota</taxon>
        <taxon>Ustilaginomycotina</taxon>
        <taxon>Ustilaginomycetes</taxon>
        <taxon>Ustilaginales</taxon>
        <taxon>Anthracoideaceae</taxon>
        <taxon>Testicularia</taxon>
    </lineage>
</organism>
<evidence type="ECO:0000256" key="9">
    <source>
        <dbReference type="ARBA" id="ARBA00032665"/>
    </source>
</evidence>
<dbReference type="InParanoid" id="A0A317XT61"/>
<gene>
    <name evidence="16" type="ORF">BCV70DRAFT_198719</name>
</gene>
<dbReference type="PROSITE" id="PS00178">
    <property type="entry name" value="AA_TRNA_LIGASE_I"/>
    <property type="match status" value="1"/>
</dbReference>
<keyword evidence="8 12" id="KW-0030">Aminoacyl-tRNA synthetase</keyword>
<dbReference type="InterPro" id="IPR001412">
    <property type="entry name" value="aa-tRNA-synth_I_CS"/>
</dbReference>
<dbReference type="GO" id="GO:0005524">
    <property type="term" value="F:ATP binding"/>
    <property type="evidence" value="ECO:0007669"/>
    <property type="project" value="UniProtKB-KW"/>
</dbReference>
<comment type="similarity">
    <text evidence="2 12">Belongs to the class-I aminoacyl-tRNA synthetase family.</text>
</comment>
<dbReference type="Proteomes" id="UP000246740">
    <property type="component" value="Unassembled WGS sequence"/>
</dbReference>
<sequence>MWFGATTTAAGAVRQQRTARMHRIRVIPVRLAAVSPLAVHVAADTTASTVRKRALHTSPSRLGRDAAQVKGRSRSRESNDESKAYAHTLQLPTTPFQIRANAAKRDHLFYDRTCSELYDWQKTLRSTTSDSRQDFVFHDGPPYANGHLHCGHALNKILKDISNRFQVLRGKRVHFMPGWDCHGLPIEAKALAHLRATERDQLSAVDIRQRARLEAMNAIEIQKSEFAQFGIMADWSDPSTYRTLDPKYEANQLRVFGDMVRKGLIYRQYRPVYWSPSNRTALAESELEYRDDHLSKAVYVAFDLLPSKTLLKRLESAAASHVDNLKAVIWTTTPWSLPSNAAISVNPNLEYSVVQRTSAQDLSFYLVATERVATFAALDSQIGADWSNDVKPLPSAIGPLTEILRIKGADLVDSNYRMPLAGPASEPRPIMLAEYVTALSGTGLVHSAPAHGAEDYEVWKQHGMLAKKGIFSPVDDYGRYTAELTQLDPPAGSSDAMSSISARLVGKDVLTDGAREVVSILREKGALVSMHTLRHKYPYDWRSKQPVIVRATAQWFANLDRVKDEAIAALRNVTFVPSNSRARLEAFIRGRSEWCISRQRVWGVPIPVLYDIATDEPLMTPDNIEHIASILETRGTDYWWEAPAEEFVAPEYRKSGKQWRKGEDTVDVWFDSGTSWATLRESLPDAIRQQRRSSALADVYFEGSDQHRGWFQSSLITAVATTPEGQEPSAPYSTVVTHGYVLDNESRKMSKSLGNVVSPLTIINGGTGRDQPAYGIDVLRLWAARSDYTTDPPIGNLIISKTAETLRKLRNTARFMLANLPAPEEVQALDRSRMTLLDRYVMHELHALEISCAAAYEAYDFAQVVRRMTDFTNGTLSNLYLDIAKDCLYIDARDSVRRTTMVSVIDQILKTFSSILAPITPFLAEEIHHFRHGAKQDPEKSHQGAASVFWQGWQSIEEQWSDATVAADATQLLRLRDTVLVLIEQARQNSEVKSSFEVEVDLALSATVSTPFGDVIGRYENELTQLFNVARVNVLRADTDLAAEQSSKMLQQGSHGEVRVAVRTSSRHHCPRCRTSRRERAEEALCSRCRQVVDSL</sequence>
<dbReference type="SUPFAM" id="SSF47323">
    <property type="entry name" value="Anticodon-binding domain of a subclass of class I aminoacyl-tRNA synthetases"/>
    <property type="match status" value="1"/>
</dbReference>
<evidence type="ECO:0000313" key="16">
    <source>
        <dbReference type="EMBL" id="PWZ01292.1"/>
    </source>
</evidence>
<dbReference type="Gene3D" id="3.40.50.620">
    <property type="entry name" value="HUPs"/>
    <property type="match status" value="2"/>
</dbReference>
<dbReference type="SUPFAM" id="SSF50677">
    <property type="entry name" value="ValRS/IleRS/LeuRS editing domain"/>
    <property type="match status" value="1"/>
</dbReference>
<dbReference type="AlphaFoldDB" id="A0A317XT61"/>
<evidence type="ECO:0000256" key="12">
    <source>
        <dbReference type="RuleBase" id="RU363035"/>
    </source>
</evidence>
<dbReference type="InterPro" id="IPR009008">
    <property type="entry name" value="Val/Leu/Ile-tRNA-synth_edit"/>
</dbReference>
<keyword evidence="17" id="KW-1185">Reference proteome</keyword>
<dbReference type="InterPro" id="IPR009080">
    <property type="entry name" value="tRNAsynth_Ia_anticodon-bd"/>
</dbReference>
<dbReference type="GO" id="GO:0005739">
    <property type="term" value="C:mitochondrion"/>
    <property type="evidence" value="ECO:0007669"/>
    <property type="project" value="UniProtKB-SubCell"/>
</dbReference>
<dbReference type="InterPro" id="IPR033708">
    <property type="entry name" value="Anticodon_Ile_BEm"/>
</dbReference>
<feature type="domain" description="Aminoacyl-tRNA synthetase class Ia" evidence="14">
    <location>
        <begin position="128"/>
        <end position="791"/>
    </location>
</feature>
<dbReference type="PANTHER" id="PTHR42765:SF1">
    <property type="entry name" value="ISOLEUCINE--TRNA LIGASE, MITOCHONDRIAL"/>
    <property type="match status" value="1"/>
</dbReference>
<keyword evidence="7 12" id="KW-0648">Protein biosynthesis</keyword>
<feature type="compositionally biased region" description="Basic and acidic residues" evidence="13">
    <location>
        <begin position="74"/>
        <end position="84"/>
    </location>
</feature>
<keyword evidence="4 12" id="KW-0436">Ligase</keyword>
<evidence type="ECO:0000256" key="6">
    <source>
        <dbReference type="ARBA" id="ARBA00022840"/>
    </source>
</evidence>
<dbReference type="SUPFAM" id="SSF52374">
    <property type="entry name" value="Nucleotidylyl transferase"/>
    <property type="match status" value="1"/>
</dbReference>
<evidence type="ECO:0000256" key="11">
    <source>
        <dbReference type="ARBA" id="ARBA00068280"/>
    </source>
</evidence>
<dbReference type="NCBIfam" id="TIGR00392">
    <property type="entry name" value="ileS"/>
    <property type="match status" value="1"/>
</dbReference>
<feature type="domain" description="Methionyl/Valyl/Leucyl/Isoleucyl-tRNA synthetase anticodon-binding" evidence="15">
    <location>
        <begin position="838"/>
        <end position="1000"/>
    </location>
</feature>
<dbReference type="OrthoDB" id="10264412at2759"/>
<evidence type="ECO:0000256" key="3">
    <source>
        <dbReference type="ARBA" id="ARBA00013165"/>
    </source>
</evidence>
<dbReference type="Pfam" id="PF08264">
    <property type="entry name" value="Anticodon_1"/>
    <property type="match status" value="1"/>
</dbReference>
<keyword evidence="5 12" id="KW-0547">Nucleotide-binding</keyword>
<dbReference type="InterPro" id="IPR002300">
    <property type="entry name" value="aa-tRNA-synth_Ia"/>
</dbReference>
<dbReference type="FunFam" id="3.40.50.620:FF:000111">
    <property type="entry name" value="Mitochondrial isoleucyl-tRNA synthetase"/>
    <property type="match status" value="1"/>
</dbReference>
<dbReference type="PRINTS" id="PR00984">
    <property type="entry name" value="TRNASYNTHILE"/>
</dbReference>
<protein>
    <recommendedName>
        <fullName evidence="11">Isoleucine--tRNA ligase, mitochondrial</fullName>
        <ecNumber evidence="3">6.1.1.5</ecNumber>
    </recommendedName>
    <alternativeName>
        <fullName evidence="9">Isoleucyl-tRNA synthetase</fullName>
    </alternativeName>
</protein>
<dbReference type="FunCoup" id="A0A317XT61">
    <property type="interactions" value="406"/>
</dbReference>
<comment type="catalytic activity">
    <reaction evidence="10">
        <text>tRNA(Ile) + L-isoleucine + ATP = L-isoleucyl-tRNA(Ile) + AMP + diphosphate</text>
        <dbReference type="Rhea" id="RHEA:11060"/>
        <dbReference type="Rhea" id="RHEA-COMP:9666"/>
        <dbReference type="Rhea" id="RHEA-COMP:9695"/>
        <dbReference type="ChEBI" id="CHEBI:30616"/>
        <dbReference type="ChEBI" id="CHEBI:33019"/>
        <dbReference type="ChEBI" id="CHEBI:58045"/>
        <dbReference type="ChEBI" id="CHEBI:78442"/>
        <dbReference type="ChEBI" id="CHEBI:78528"/>
        <dbReference type="ChEBI" id="CHEBI:456215"/>
        <dbReference type="EC" id="6.1.1.5"/>
    </reaction>
</comment>
<evidence type="ECO:0000256" key="8">
    <source>
        <dbReference type="ARBA" id="ARBA00023146"/>
    </source>
</evidence>
<dbReference type="Pfam" id="PF00133">
    <property type="entry name" value="tRNA-synt_1"/>
    <property type="match status" value="1"/>
</dbReference>
<evidence type="ECO:0000256" key="1">
    <source>
        <dbReference type="ARBA" id="ARBA00004173"/>
    </source>
</evidence>
<dbReference type="Gene3D" id="1.10.10.830">
    <property type="entry name" value="Ile-tRNA synthetase CP2 domain-like"/>
    <property type="match status" value="1"/>
</dbReference>
<evidence type="ECO:0000256" key="2">
    <source>
        <dbReference type="ARBA" id="ARBA00005594"/>
    </source>
</evidence>
<accession>A0A317XT61</accession>
<evidence type="ECO:0000259" key="15">
    <source>
        <dbReference type="Pfam" id="PF08264"/>
    </source>
</evidence>
<proteinExistence type="inferred from homology"/>
<dbReference type="PANTHER" id="PTHR42765">
    <property type="entry name" value="SOLEUCYL-TRNA SYNTHETASE"/>
    <property type="match status" value="1"/>
</dbReference>
<evidence type="ECO:0000256" key="4">
    <source>
        <dbReference type="ARBA" id="ARBA00022598"/>
    </source>
</evidence>
<dbReference type="InterPro" id="IPR050081">
    <property type="entry name" value="Ile-tRNA_ligase"/>
</dbReference>
<comment type="subcellular location">
    <subcellularLocation>
        <location evidence="1">Mitochondrion</location>
    </subcellularLocation>
</comment>
<dbReference type="EC" id="6.1.1.5" evidence="3"/>
<dbReference type="HAMAP" id="MF_02002">
    <property type="entry name" value="Ile_tRNA_synth_type1"/>
    <property type="match status" value="1"/>
</dbReference>
<dbReference type="GO" id="GO:0002161">
    <property type="term" value="F:aminoacyl-tRNA deacylase activity"/>
    <property type="evidence" value="ECO:0007669"/>
    <property type="project" value="InterPro"/>
</dbReference>
<dbReference type="GO" id="GO:0006428">
    <property type="term" value="P:isoleucyl-tRNA aminoacylation"/>
    <property type="evidence" value="ECO:0007669"/>
    <property type="project" value="InterPro"/>
</dbReference>
<evidence type="ECO:0000256" key="13">
    <source>
        <dbReference type="SAM" id="MobiDB-lite"/>
    </source>
</evidence>
<evidence type="ECO:0000256" key="7">
    <source>
        <dbReference type="ARBA" id="ARBA00022917"/>
    </source>
</evidence>
<dbReference type="Gene3D" id="3.90.740.10">
    <property type="entry name" value="Valyl/Leucyl/Isoleucyl-tRNA synthetase, editing domain"/>
    <property type="match status" value="1"/>
</dbReference>